<evidence type="ECO:0000313" key="10">
    <source>
        <dbReference type="EMBL" id="KAG6012101.1"/>
    </source>
</evidence>
<dbReference type="InterPro" id="IPR028929">
    <property type="entry name" value="Mif2_N"/>
</dbReference>
<dbReference type="PANTHER" id="PTHR16684">
    <property type="entry name" value="CENTROMERE PROTEIN C"/>
    <property type="match status" value="1"/>
</dbReference>
<sequence>MARSVKRPRAEPQAFHQLGVRGRKTGVVLQDRGERDEHGMQPLDSIFSPHEARPPSIEDESSDGAGSGAMEIISSELPADGQQTRGKPSSRKLIAMQGDGPGPQTLLKNRQSITYPIPKSRSPTKTHLNSPVKKTPRLDYPSSPSRSGLTDDRDVTVTRRLDFADVSRKSRSLGGGDLSHTSKSSRSSLQRVQEQVEDGSEDDVQDLPADSTPAEPRDPTVSDLVNESMDMFDAMQSDNFAATGLGSAADYGLSPAMRGNDSPAGIRQQSPAFPRSVTKPSPLSVFRNSQPVKPIYATKKTRPSLEATPAGEGESDKEQPFRSEEQRRRTNMSPPPRPGIPAPKRGAPAAPRPIQRPQARVVPKVEAKSLKRGRGRPRKTERPPGQKRRAEELDDEDEEDDDKSFMEIQRGPPMPTSRGLVSFRNGGTSAAGKHQTGRHPYSSWGTDLWGDEGKFGRELRLNLEPDVRNVVRLASDAPPSTRAPRSKTRTKARQKVYAAVEEDEELEDWERNEGKVMGDIVLWEPQHQFFPPGDAEEVRLMQDRLAIAANAIDVKDIPGASFRFAKTLTVPFMGAGVVDLPPQSMKRPKNSRSMHMVFFLHYGKVQVVINEAEFRISAGGTWFVPRGNYYSITNDYDFPARIFFAQACEVATQPNEVTPQPGEVAPAPDAAAKDDEDEKARERD</sequence>
<evidence type="ECO:0000256" key="4">
    <source>
        <dbReference type="ARBA" id="ARBA00023242"/>
    </source>
</evidence>
<evidence type="ECO:0000256" key="7">
    <source>
        <dbReference type="SAM" id="MobiDB-lite"/>
    </source>
</evidence>
<dbReference type="GO" id="GO:0051382">
    <property type="term" value="P:kinetochore assembly"/>
    <property type="evidence" value="ECO:0007669"/>
    <property type="project" value="InterPro"/>
</dbReference>
<comment type="subcellular location">
    <subcellularLocation>
        <location evidence="1">Nucleus</location>
    </subcellularLocation>
</comment>
<feature type="compositionally biased region" description="Acidic residues" evidence="7">
    <location>
        <begin position="392"/>
        <end position="402"/>
    </location>
</feature>
<dbReference type="InterPro" id="IPR025974">
    <property type="entry name" value="Mif2/CENP-C_cupin"/>
</dbReference>
<feature type="compositionally biased region" description="Basic and acidic residues" evidence="7">
    <location>
        <begin position="314"/>
        <end position="328"/>
    </location>
</feature>
<dbReference type="InterPro" id="IPR014710">
    <property type="entry name" value="RmlC-like_jellyroll"/>
</dbReference>
<dbReference type="GO" id="GO:0051315">
    <property type="term" value="P:attachment of mitotic spindle microtubules to kinetochore"/>
    <property type="evidence" value="ECO:0007669"/>
    <property type="project" value="TreeGrafter"/>
</dbReference>
<dbReference type="GO" id="GO:0005634">
    <property type="term" value="C:nucleus"/>
    <property type="evidence" value="ECO:0007669"/>
    <property type="project" value="UniProtKB-SubCell"/>
</dbReference>
<protein>
    <recommendedName>
        <fullName evidence="6">CENP-C homolog</fullName>
    </recommendedName>
</protein>
<feature type="compositionally biased region" description="Acidic residues" evidence="7">
    <location>
        <begin position="195"/>
        <end position="205"/>
    </location>
</feature>
<feature type="region of interest" description="Disordered" evidence="7">
    <location>
        <begin position="654"/>
        <end position="684"/>
    </location>
</feature>
<dbReference type="AlphaFoldDB" id="A0A9P7T154"/>
<evidence type="ECO:0000256" key="6">
    <source>
        <dbReference type="ARBA" id="ARBA00075033"/>
    </source>
</evidence>
<name>A0A9P7T154_9HYPO</name>
<gene>
    <name evidence="10" type="ORF">E4U43_007944</name>
</gene>
<comment type="caution">
    <text evidence="10">The sequence shown here is derived from an EMBL/GenBank/DDBJ whole genome shotgun (WGS) entry which is preliminary data.</text>
</comment>
<evidence type="ECO:0000313" key="11">
    <source>
        <dbReference type="Proteomes" id="UP000748025"/>
    </source>
</evidence>
<keyword evidence="4" id="KW-0539">Nucleus</keyword>
<dbReference type="GO" id="GO:0000776">
    <property type="term" value="C:kinetochore"/>
    <property type="evidence" value="ECO:0007669"/>
    <property type="project" value="InterPro"/>
</dbReference>
<dbReference type="FunFam" id="2.60.120.10:FF:000033">
    <property type="entry name" value="Centromere protein C 1"/>
    <property type="match status" value="1"/>
</dbReference>
<dbReference type="GO" id="GO:0019237">
    <property type="term" value="F:centromeric DNA binding"/>
    <property type="evidence" value="ECO:0007669"/>
    <property type="project" value="InterPro"/>
</dbReference>
<accession>A0A9P7T154</accession>
<feature type="domain" description="Mif2/CENP-C cupin" evidence="8">
    <location>
        <begin position="562"/>
        <end position="646"/>
    </location>
</feature>
<feature type="compositionally biased region" description="Basic and acidic residues" evidence="7">
    <location>
        <begin position="378"/>
        <end position="391"/>
    </location>
</feature>
<dbReference type="Pfam" id="PF11699">
    <property type="entry name" value="CENP-C_C"/>
    <property type="match status" value="1"/>
</dbReference>
<evidence type="ECO:0000256" key="1">
    <source>
        <dbReference type="ARBA" id="ARBA00004123"/>
    </source>
</evidence>
<evidence type="ECO:0000256" key="2">
    <source>
        <dbReference type="ARBA" id="ARBA00010291"/>
    </source>
</evidence>
<dbReference type="OrthoDB" id="1939643at2759"/>
<dbReference type="GO" id="GO:0051455">
    <property type="term" value="P:spindle attachment to meiosis I kinetochore"/>
    <property type="evidence" value="ECO:0007669"/>
    <property type="project" value="TreeGrafter"/>
</dbReference>
<comment type="function">
    <text evidence="5">Component of the kinetochore, a multiprotein complex that assembles on centromeric DNA and attaches chromosomes to spindle microtubules, mediating chromosome segregation and sister chromatid segregation during meiosis and mitosis. Component of the inner kinetochore constitutive centromere-associated network (CCAN), which serves as a structural platform for outer kinetochore assembly.</text>
</comment>
<dbReference type="Pfam" id="PF15624">
    <property type="entry name" value="Mif2_N"/>
    <property type="match status" value="1"/>
</dbReference>
<organism evidence="10 11">
    <name type="scientific">Claviceps pusilla</name>
    <dbReference type="NCBI Taxonomy" id="123648"/>
    <lineage>
        <taxon>Eukaryota</taxon>
        <taxon>Fungi</taxon>
        <taxon>Dikarya</taxon>
        <taxon>Ascomycota</taxon>
        <taxon>Pezizomycotina</taxon>
        <taxon>Sordariomycetes</taxon>
        <taxon>Hypocreomycetidae</taxon>
        <taxon>Hypocreales</taxon>
        <taxon>Clavicipitaceae</taxon>
        <taxon>Claviceps</taxon>
    </lineage>
</organism>
<keyword evidence="11" id="KW-1185">Reference proteome</keyword>
<proteinExistence type="inferred from homology"/>
<dbReference type="CDD" id="cd06993">
    <property type="entry name" value="cupin_CENP-C_C"/>
    <property type="match status" value="1"/>
</dbReference>
<feature type="region of interest" description="Disordered" evidence="7">
    <location>
        <begin position="245"/>
        <end position="440"/>
    </location>
</feature>
<keyword evidence="3" id="KW-0238">DNA-binding</keyword>
<dbReference type="Proteomes" id="UP000748025">
    <property type="component" value="Unassembled WGS sequence"/>
</dbReference>
<feature type="region of interest" description="Disordered" evidence="7">
    <location>
        <begin position="1"/>
        <end position="227"/>
    </location>
</feature>
<reference evidence="10" key="1">
    <citation type="journal article" date="2020" name="bioRxiv">
        <title>Whole genome comparisons of ergot fungi reveals the divergence and evolution of species within the genus Claviceps are the result of varying mechanisms driving genome evolution and host range expansion.</title>
        <authorList>
            <person name="Wyka S.A."/>
            <person name="Mondo S.J."/>
            <person name="Liu M."/>
            <person name="Dettman J."/>
            <person name="Nalam V."/>
            <person name="Broders K.D."/>
        </authorList>
    </citation>
    <scope>NUCLEOTIDE SEQUENCE</scope>
    <source>
        <strain evidence="10">CCC 602</strain>
    </source>
</reference>
<feature type="compositionally biased region" description="Low complexity" evidence="7">
    <location>
        <begin position="342"/>
        <end position="360"/>
    </location>
</feature>
<dbReference type="InterPro" id="IPR028386">
    <property type="entry name" value="CENP-C/Mif2/cnp3"/>
</dbReference>
<dbReference type="EMBL" id="SRPW01000784">
    <property type="protein sequence ID" value="KAG6012101.1"/>
    <property type="molecule type" value="Genomic_DNA"/>
</dbReference>
<evidence type="ECO:0000256" key="5">
    <source>
        <dbReference type="ARBA" id="ARBA00057947"/>
    </source>
</evidence>
<evidence type="ECO:0000259" key="8">
    <source>
        <dbReference type="Pfam" id="PF11699"/>
    </source>
</evidence>
<evidence type="ECO:0000256" key="3">
    <source>
        <dbReference type="ARBA" id="ARBA00023125"/>
    </source>
</evidence>
<comment type="similarity">
    <text evidence="2">Belongs to the CENP-C/MIF2 family.</text>
</comment>
<evidence type="ECO:0000259" key="9">
    <source>
        <dbReference type="Pfam" id="PF15624"/>
    </source>
</evidence>
<feature type="compositionally biased region" description="Low complexity" evidence="7">
    <location>
        <begin position="179"/>
        <end position="188"/>
    </location>
</feature>
<dbReference type="SUPFAM" id="SSF51182">
    <property type="entry name" value="RmlC-like cupins"/>
    <property type="match status" value="1"/>
</dbReference>
<feature type="compositionally biased region" description="Polar residues" evidence="7">
    <location>
        <begin position="278"/>
        <end position="291"/>
    </location>
</feature>
<dbReference type="InterPro" id="IPR011051">
    <property type="entry name" value="RmlC_Cupin_sf"/>
</dbReference>
<feature type="compositionally biased region" description="Basic and acidic residues" evidence="7">
    <location>
        <begin position="149"/>
        <end position="168"/>
    </location>
</feature>
<dbReference type="PANTHER" id="PTHR16684:SF11">
    <property type="entry name" value="CENTROMERE PROTEIN C"/>
    <property type="match status" value="1"/>
</dbReference>
<dbReference type="Gene3D" id="2.60.120.10">
    <property type="entry name" value="Jelly Rolls"/>
    <property type="match status" value="1"/>
</dbReference>
<feature type="domain" description="Mif2 N-terminal" evidence="9">
    <location>
        <begin position="15"/>
        <end position="163"/>
    </location>
</feature>